<dbReference type="RefSeq" id="WP_380896449.1">
    <property type="nucleotide sequence ID" value="NZ_JBHUFU010000001.1"/>
</dbReference>
<name>A0ABW4PEI9_9ACTN</name>
<proteinExistence type="predicted"/>
<evidence type="ECO:0000313" key="3">
    <source>
        <dbReference type="Proteomes" id="UP001597365"/>
    </source>
</evidence>
<feature type="region of interest" description="Disordered" evidence="1">
    <location>
        <begin position="119"/>
        <end position="154"/>
    </location>
</feature>
<comment type="caution">
    <text evidence="2">The sequence shown here is derived from an EMBL/GenBank/DDBJ whole genome shotgun (WGS) entry which is preliminary data.</text>
</comment>
<keyword evidence="3" id="KW-1185">Reference proteome</keyword>
<dbReference type="EMBL" id="JBHUFU010000001">
    <property type="protein sequence ID" value="MFD1828705.1"/>
    <property type="molecule type" value="Genomic_DNA"/>
</dbReference>
<accession>A0ABW4PEI9</accession>
<evidence type="ECO:0008006" key="4">
    <source>
        <dbReference type="Google" id="ProtNLM"/>
    </source>
</evidence>
<sequence>MTGGRDTGGGKDLSYEAESLASFKGRIDTILRELEGSPASHRQISSQDITPDAYGTGFSAAADLSSLYDKVHTRLQDLSRLFGEQLEALGIATQIVDKGYQNLEADQVRRYQTIQERVEEYSQARQDGGSGPEAERDTAADGGRKSGDTDTDFG</sequence>
<gene>
    <name evidence="2" type="ORF">ACFSJS_03360</name>
</gene>
<reference evidence="3" key="1">
    <citation type="journal article" date="2019" name="Int. J. Syst. Evol. Microbiol.">
        <title>The Global Catalogue of Microorganisms (GCM) 10K type strain sequencing project: providing services to taxonomists for standard genome sequencing and annotation.</title>
        <authorList>
            <consortium name="The Broad Institute Genomics Platform"/>
            <consortium name="The Broad Institute Genome Sequencing Center for Infectious Disease"/>
            <person name="Wu L."/>
            <person name="Ma J."/>
        </authorList>
    </citation>
    <scope>NUCLEOTIDE SEQUENCE [LARGE SCALE GENOMIC DNA]</scope>
    <source>
        <strain evidence="3">CGMCC 4.7455</strain>
    </source>
</reference>
<feature type="compositionally biased region" description="Basic and acidic residues" evidence="1">
    <location>
        <begin position="133"/>
        <end position="148"/>
    </location>
</feature>
<protein>
    <recommendedName>
        <fullName evidence="4">PE domain-containing protein</fullName>
    </recommendedName>
</protein>
<evidence type="ECO:0000313" key="2">
    <source>
        <dbReference type="EMBL" id="MFD1828705.1"/>
    </source>
</evidence>
<dbReference type="Proteomes" id="UP001597365">
    <property type="component" value="Unassembled WGS sequence"/>
</dbReference>
<organism evidence="2 3">
    <name type="scientific">Streptomyces desertarenae</name>
    <dbReference type="NCBI Taxonomy" id="2666184"/>
    <lineage>
        <taxon>Bacteria</taxon>
        <taxon>Bacillati</taxon>
        <taxon>Actinomycetota</taxon>
        <taxon>Actinomycetes</taxon>
        <taxon>Kitasatosporales</taxon>
        <taxon>Streptomycetaceae</taxon>
        <taxon>Streptomyces</taxon>
    </lineage>
</organism>
<evidence type="ECO:0000256" key="1">
    <source>
        <dbReference type="SAM" id="MobiDB-lite"/>
    </source>
</evidence>